<accession>A0A1G2D3I2</accession>
<comment type="caution">
    <text evidence="1">The sequence shown here is derived from an EMBL/GenBank/DDBJ whole genome shotgun (WGS) entry which is preliminary data.</text>
</comment>
<evidence type="ECO:0000313" key="2">
    <source>
        <dbReference type="Proteomes" id="UP000177996"/>
    </source>
</evidence>
<organism evidence="1 2">
    <name type="scientific">Candidatus Lloydbacteria bacterium RIFCSPHIGHO2_02_FULL_50_13</name>
    <dbReference type="NCBI Taxonomy" id="1798661"/>
    <lineage>
        <taxon>Bacteria</taxon>
        <taxon>Candidatus Lloydiibacteriota</taxon>
    </lineage>
</organism>
<dbReference type="EMBL" id="MHLL01000062">
    <property type="protein sequence ID" value="OGZ07308.1"/>
    <property type="molecule type" value="Genomic_DNA"/>
</dbReference>
<proteinExistence type="predicted"/>
<name>A0A1G2D3I2_9BACT</name>
<dbReference type="Proteomes" id="UP000177996">
    <property type="component" value="Unassembled WGS sequence"/>
</dbReference>
<gene>
    <name evidence="1" type="ORF">A3D65_00295</name>
</gene>
<evidence type="ECO:0000313" key="1">
    <source>
        <dbReference type="EMBL" id="OGZ07308.1"/>
    </source>
</evidence>
<sequence>MSELKLDVDQAGEVKAALRREKGSDGSEWTNEKVKALTERRGLFGQVLDVLEGRAAIVPCGASIVNVASEDLIISLDYGMSFAEMITQGRYDWTNSDITEERFPVKGIGKVERTVELIHFGYNISSEDAVKDLAKRGLRPATIEELLAFGAKYSDLQRKFLIVALGSSARVGDDRYVPYLCRHDAERGLNLGWWGGGWYGSFRFLAVRNK</sequence>
<protein>
    <submittedName>
        <fullName evidence="1">Uncharacterized protein</fullName>
    </submittedName>
</protein>
<reference evidence="1 2" key="1">
    <citation type="journal article" date="2016" name="Nat. Commun.">
        <title>Thousands of microbial genomes shed light on interconnected biogeochemical processes in an aquifer system.</title>
        <authorList>
            <person name="Anantharaman K."/>
            <person name="Brown C.T."/>
            <person name="Hug L.A."/>
            <person name="Sharon I."/>
            <person name="Castelle C.J."/>
            <person name="Probst A.J."/>
            <person name="Thomas B.C."/>
            <person name="Singh A."/>
            <person name="Wilkins M.J."/>
            <person name="Karaoz U."/>
            <person name="Brodie E.L."/>
            <person name="Williams K.H."/>
            <person name="Hubbard S.S."/>
            <person name="Banfield J.F."/>
        </authorList>
    </citation>
    <scope>NUCLEOTIDE SEQUENCE [LARGE SCALE GENOMIC DNA]</scope>
</reference>
<dbReference type="AlphaFoldDB" id="A0A1G2D3I2"/>